<evidence type="ECO:0000313" key="3">
    <source>
        <dbReference type="EMBL" id="EDW26245.1"/>
    </source>
</evidence>
<dbReference type="AlphaFoldDB" id="B4GUG2"/>
<accession>B4GUG2</accession>
<protein>
    <submittedName>
        <fullName evidence="3">GL25888</fullName>
    </submittedName>
</protein>
<dbReference type="OrthoDB" id="7865835at2759"/>
<reference evidence="3 4" key="1">
    <citation type="journal article" date="2007" name="Nature">
        <title>Evolution of genes and genomes on the Drosophila phylogeny.</title>
        <authorList>
            <consortium name="Drosophila 12 Genomes Consortium"/>
            <person name="Clark A.G."/>
            <person name="Eisen M.B."/>
            <person name="Smith D.R."/>
            <person name="Bergman C.M."/>
            <person name="Oliver B."/>
            <person name="Markow T.A."/>
            <person name="Kaufman T.C."/>
            <person name="Kellis M."/>
            <person name="Gelbart W."/>
            <person name="Iyer V.N."/>
            <person name="Pollard D.A."/>
            <person name="Sackton T.B."/>
            <person name="Larracuente A.M."/>
            <person name="Singh N.D."/>
            <person name="Abad J.P."/>
            <person name="Abt D.N."/>
            <person name="Adryan B."/>
            <person name="Aguade M."/>
            <person name="Akashi H."/>
            <person name="Anderson W.W."/>
            <person name="Aquadro C.F."/>
            <person name="Ardell D.H."/>
            <person name="Arguello R."/>
            <person name="Artieri C.G."/>
            <person name="Barbash D.A."/>
            <person name="Barker D."/>
            <person name="Barsanti P."/>
            <person name="Batterham P."/>
            <person name="Batzoglou S."/>
            <person name="Begun D."/>
            <person name="Bhutkar A."/>
            <person name="Blanco E."/>
            <person name="Bosak S.A."/>
            <person name="Bradley R.K."/>
            <person name="Brand A.D."/>
            <person name="Brent M.R."/>
            <person name="Brooks A.N."/>
            <person name="Brown R.H."/>
            <person name="Butlin R.K."/>
            <person name="Caggese C."/>
            <person name="Calvi B.R."/>
            <person name="Bernardo de Carvalho A."/>
            <person name="Caspi A."/>
            <person name="Castrezana S."/>
            <person name="Celniker S.E."/>
            <person name="Chang J.L."/>
            <person name="Chapple C."/>
            <person name="Chatterji S."/>
            <person name="Chinwalla A."/>
            <person name="Civetta A."/>
            <person name="Clifton S.W."/>
            <person name="Comeron J.M."/>
            <person name="Costello J.C."/>
            <person name="Coyne J.A."/>
            <person name="Daub J."/>
            <person name="David R.G."/>
            <person name="Delcher A.L."/>
            <person name="Delehaunty K."/>
            <person name="Do C.B."/>
            <person name="Ebling H."/>
            <person name="Edwards K."/>
            <person name="Eickbush T."/>
            <person name="Evans J.D."/>
            <person name="Filipski A."/>
            <person name="Findeiss S."/>
            <person name="Freyhult E."/>
            <person name="Fulton L."/>
            <person name="Fulton R."/>
            <person name="Garcia A.C."/>
            <person name="Gardiner A."/>
            <person name="Garfield D.A."/>
            <person name="Garvin B.E."/>
            <person name="Gibson G."/>
            <person name="Gilbert D."/>
            <person name="Gnerre S."/>
            <person name="Godfrey J."/>
            <person name="Good R."/>
            <person name="Gotea V."/>
            <person name="Gravely B."/>
            <person name="Greenberg A.J."/>
            <person name="Griffiths-Jones S."/>
            <person name="Gross S."/>
            <person name="Guigo R."/>
            <person name="Gustafson E.A."/>
            <person name="Haerty W."/>
            <person name="Hahn M.W."/>
            <person name="Halligan D.L."/>
            <person name="Halpern A.L."/>
            <person name="Halter G.M."/>
            <person name="Han M.V."/>
            <person name="Heger A."/>
            <person name="Hillier L."/>
            <person name="Hinrichs A.S."/>
            <person name="Holmes I."/>
            <person name="Hoskins R.A."/>
            <person name="Hubisz M.J."/>
            <person name="Hultmark D."/>
            <person name="Huntley M.A."/>
            <person name="Jaffe D.B."/>
            <person name="Jagadeeshan S."/>
            <person name="Jeck W.R."/>
            <person name="Johnson J."/>
            <person name="Jones C.D."/>
            <person name="Jordan W.C."/>
            <person name="Karpen G.H."/>
            <person name="Kataoka E."/>
            <person name="Keightley P.D."/>
            <person name="Kheradpour P."/>
            <person name="Kirkness E.F."/>
            <person name="Koerich L.B."/>
            <person name="Kristiansen K."/>
            <person name="Kudrna D."/>
            <person name="Kulathinal R.J."/>
            <person name="Kumar S."/>
            <person name="Kwok R."/>
            <person name="Lander E."/>
            <person name="Langley C.H."/>
            <person name="Lapoint R."/>
            <person name="Lazzaro B.P."/>
            <person name="Lee S.J."/>
            <person name="Levesque L."/>
            <person name="Li R."/>
            <person name="Lin C.F."/>
            <person name="Lin M.F."/>
            <person name="Lindblad-Toh K."/>
            <person name="Llopart A."/>
            <person name="Long M."/>
            <person name="Low L."/>
            <person name="Lozovsky E."/>
            <person name="Lu J."/>
            <person name="Luo M."/>
            <person name="Machado C.A."/>
            <person name="Makalowski W."/>
            <person name="Marzo M."/>
            <person name="Matsuda M."/>
            <person name="Matzkin L."/>
            <person name="McAllister B."/>
            <person name="McBride C.S."/>
            <person name="McKernan B."/>
            <person name="McKernan K."/>
            <person name="Mendez-Lago M."/>
            <person name="Minx P."/>
            <person name="Mollenhauer M.U."/>
            <person name="Montooth K."/>
            <person name="Mount S.M."/>
            <person name="Mu X."/>
            <person name="Myers E."/>
            <person name="Negre B."/>
            <person name="Newfeld S."/>
            <person name="Nielsen R."/>
            <person name="Noor M.A."/>
            <person name="O'Grady P."/>
            <person name="Pachter L."/>
            <person name="Papaceit M."/>
            <person name="Parisi M.J."/>
            <person name="Parisi M."/>
            <person name="Parts L."/>
            <person name="Pedersen J.S."/>
            <person name="Pesole G."/>
            <person name="Phillippy A.M."/>
            <person name="Ponting C.P."/>
            <person name="Pop M."/>
            <person name="Porcelli D."/>
            <person name="Powell J.R."/>
            <person name="Prohaska S."/>
            <person name="Pruitt K."/>
            <person name="Puig M."/>
            <person name="Quesneville H."/>
            <person name="Ram K.R."/>
            <person name="Rand D."/>
            <person name="Rasmussen M.D."/>
            <person name="Reed L.K."/>
            <person name="Reenan R."/>
            <person name="Reily A."/>
            <person name="Remington K.A."/>
            <person name="Rieger T.T."/>
            <person name="Ritchie M.G."/>
            <person name="Robin C."/>
            <person name="Rogers Y.H."/>
            <person name="Rohde C."/>
            <person name="Rozas J."/>
            <person name="Rubenfield M.J."/>
            <person name="Ruiz A."/>
            <person name="Russo S."/>
            <person name="Salzberg S.L."/>
            <person name="Sanchez-Gracia A."/>
            <person name="Saranga D.J."/>
            <person name="Sato H."/>
            <person name="Schaeffer S.W."/>
            <person name="Schatz M.C."/>
            <person name="Schlenke T."/>
            <person name="Schwartz R."/>
            <person name="Segarra C."/>
            <person name="Singh R.S."/>
            <person name="Sirot L."/>
            <person name="Sirota M."/>
            <person name="Sisneros N.B."/>
            <person name="Smith C.D."/>
            <person name="Smith T.F."/>
            <person name="Spieth J."/>
            <person name="Stage D.E."/>
            <person name="Stark A."/>
            <person name="Stephan W."/>
            <person name="Strausberg R.L."/>
            <person name="Strempel S."/>
            <person name="Sturgill D."/>
            <person name="Sutton G."/>
            <person name="Sutton G.G."/>
            <person name="Tao W."/>
            <person name="Teichmann S."/>
            <person name="Tobari Y.N."/>
            <person name="Tomimura Y."/>
            <person name="Tsolas J.M."/>
            <person name="Valente V.L."/>
            <person name="Venter E."/>
            <person name="Venter J.C."/>
            <person name="Vicario S."/>
            <person name="Vieira F.G."/>
            <person name="Vilella A.J."/>
            <person name="Villasante A."/>
            <person name="Walenz B."/>
            <person name="Wang J."/>
            <person name="Wasserman M."/>
            <person name="Watts T."/>
            <person name="Wilson D."/>
            <person name="Wilson R.K."/>
            <person name="Wing R.A."/>
            <person name="Wolfner M.F."/>
            <person name="Wong A."/>
            <person name="Wong G.K."/>
            <person name="Wu C.I."/>
            <person name="Wu G."/>
            <person name="Yamamoto D."/>
            <person name="Yang H.P."/>
            <person name="Yang S.P."/>
            <person name="Yorke J.A."/>
            <person name="Yoshida K."/>
            <person name="Zdobnov E."/>
            <person name="Zhang P."/>
            <person name="Zhang Y."/>
            <person name="Zimin A.V."/>
            <person name="Baldwin J."/>
            <person name="Abdouelleil A."/>
            <person name="Abdulkadir J."/>
            <person name="Abebe A."/>
            <person name="Abera B."/>
            <person name="Abreu J."/>
            <person name="Acer S.C."/>
            <person name="Aftuck L."/>
            <person name="Alexander A."/>
            <person name="An P."/>
            <person name="Anderson E."/>
            <person name="Anderson S."/>
            <person name="Arachi H."/>
            <person name="Azer M."/>
            <person name="Bachantsang P."/>
            <person name="Barry A."/>
            <person name="Bayul T."/>
            <person name="Berlin A."/>
            <person name="Bessette D."/>
            <person name="Bloom T."/>
            <person name="Blye J."/>
            <person name="Boguslavskiy L."/>
            <person name="Bonnet C."/>
            <person name="Boukhgalter B."/>
            <person name="Bourzgui I."/>
            <person name="Brown A."/>
            <person name="Cahill P."/>
            <person name="Channer S."/>
            <person name="Cheshatsang Y."/>
            <person name="Chuda L."/>
            <person name="Citroen M."/>
            <person name="Collymore A."/>
            <person name="Cooke P."/>
            <person name="Costello M."/>
            <person name="D'Aco K."/>
            <person name="Daza R."/>
            <person name="De Haan G."/>
            <person name="DeGray S."/>
            <person name="DeMaso C."/>
            <person name="Dhargay N."/>
            <person name="Dooley K."/>
            <person name="Dooley E."/>
            <person name="Doricent M."/>
            <person name="Dorje P."/>
            <person name="Dorjee K."/>
            <person name="Dupes A."/>
            <person name="Elong R."/>
            <person name="Falk J."/>
            <person name="Farina A."/>
            <person name="Faro S."/>
            <person name="Ferguson D."/>
            <person name="Fisher S."/>
            <person name="Foley C.D."/>
            <person name="Franke A."/>
            <person name="Friedrich D."/>
            <person name="Gadbois L."/>
            <person name="Gearin G."/>
            <person name="Gearin C.R."/>
            <person name="Giannoukos G."/>
            <person name="Goode T."/>
            <person name="Graham J."/>
            <person name="Grandbois E."/>
            <person name="Grewal S."/>
            <person name="Gyaltsen K."/>
            <person name="Hafez N."/>
            <person name="Hagos B."/>
            <person name="Hall J."/>
            <person name="Henson C."/>
            <person name="Hollinger A."/>
            <person name="Honan T."/>
            <person name="Huard M.D."/>
            <person name="Hughes L."/>
            <person name="Hurhula B."/>
            <person name="Husby M.E."/>
            <person name="Kamat A."/>
            <person name="Kanga B."/>
            <person name="Kashin S."/>
            <person name="Khazanovich D."/>
            <person name="Kisner P."/>
            <person name="Lance K."/>
            <person name="Lara M."/>
            <person name="Lee W."/>
            <person name="Lennon N."/>
            <person name="Letendre F."/>
            <person name="LeVine R."/>
            <person name="Lipovsky A."/>
            <person name="Liu X."/>
            <person name="Liu J."/>
            <person name="Liu S."/>
            <person name="Lokyitsang T."/>
            <person name="Lokyitsang Y."/>
            <person name="Lubonja R."/>
            <person name="Lui A."/>
            <person name="MacDonald P."/>
            <person name="Magnisalis V."/>
            <person name="Maru K."/>
            <person name="Matthews C."/>
            <person name="McCusker W."/>
            <person name="McDonough S."/>
            <person name="Mehta T."/>
            <person name="Meldrim J."/>
            <person name="Meneus L."/>
            <person name="Mihai O."/>
            <person name="Mihalev A."/>
            <person name="Mihova T."/>
            <person name="Mittelman R."/>
            <person name="Mlenga V."/>
            <person name="Montmayeur A."/>
            <person name="Mulrain L."/>
            <person name="Navidi A."/>
            <person name="Naylor J."/>
            <person name="Negash T."/>
            <person name="Nguyen T."/>
            <person name="Nguyen N."/>
            <person name="Nicol R."/>
            <person name="Norbu C."/>
            <person name="Norbu N."/>
            <person name="Novod N."/>
            <person name="O'Neill B."/>
            <person name="Osman S."/>
            <person name="Markiewicz E."/>
            <person name="Oyono O.L."/>
            <person name="Patti C."/>
            <person name="Phunkhang P."/>
            <person name="Pierre F."/>
            <person name="Priest M."/>
            <person name="Raghuraman S."/>
            <person name="Rege F."/>
            <person name="Reyes R."/>
            <person name="Rise C."/>
            <person name="Rogov P."/>
            <person name="Ross K."/>
            <person name="Ryan E."/>
            <person name="Settipalli S."/>
            <person name="Shea T."/>
            <person name="Sherpa N."/>
            <person name="Shi L."/>
            <person name="Shih D."/>
            <person name="Sparrow T."/>
            <person name="Spaulding J."/>
            <person name="Stalker J."/>
            <person name="Stange-Thomann N."/>
            <person name="Stavropoulos S."/>
            <person name="Stone C."/>
            <person name="Strader C."/>
            <person name="Tesfaye S."/>
            <person name="Thomson T."/>
            <person name="Thoulutsang Y."/>
            <person name="Thoulutsang D."/>
            <person name="Topham K."/>
            <person name="Topping I."/>
            <person name="Tsamla T."/>
            <person name="Vassiliev H."/>
            <person name="Vo A."/>
            <person name="Wangchuk T."/>
            <person name="Wangdi T."/>
            <person name="Weiand M."/>
            <person name="Wilkinson J."/>
            <person name="Wilson A."/>
            <person name="Yadav S."/>
            <person name="Young G."/>
            <person name="Yu Q."/>
            <person name="Zembek L."/>
            <person name="Zhong D."/>
            <person name="Zimmer A."/>
            <person name="Zwirko Z."/>
            <person name="Jaffe D.B."/>
            <person name="Alvarez P."/>
            <person name="Brockman W."/>
            <person name="Butler J."/>
            <person name="Chin C."/>
            <person name="Gnerre S."/>
            <person name="Grabherr M."/>
            <person name="Kleber M."/>
            <person name="Mauceli E."/>
            <person name="MacCallum I."/>
        </authorList>
    </citation>
    <scope>NUCLEOTIDE SEQUENCE [LARGE SCALE GENOMIC DNA]</scope>
    <source>
        <strain evidence="4">MSH-3 / Tucson 14011-0111.49</strain>
    </source>
</reference>
<feature type="compositionally biased region" description="Acidic residues" evidence="1">
    <location>
        <begin position="79"/>
        <end position="88"/>
    </location>
</feature>
<evidence type="ECO:0000256" key="2">
    <source>
        <dbReference type="SAM" id="SignalP"/>
    </source>
</evidence>
<evidence type="ECO:0000256" key="1">
    <source>
        <dbReference type="SAM" id="MobiDB-lite"/>
    </source>
</evidence>
<feature type="chain" id="PRO_5002807256" evidence="2">
    <location>
        <begin position="21"/>
        <end position="132"/>
    </location>
</feature>
<sequence>MRAWCVLSLIGCLGIALISSKPLEEAGDIAQEDSEKAYEHTYLTIDPTAEEARDEEEELGEATGDDDKAGGEGKAYYIEVEDDENDDSTVDKPIEEEPINFLKYPEHETDHKPYPRFAILKNGFVNHVNLDF</sequence>
<gene>
    <name evidence="3" type="primary">Dper\GL25888</name>
    <name evidence="3" type="ORF">Dper_GL25888</name>
</gene>
<dbReference type="OMA" id="HTYLTID"/>
<keyword evidence="2" id="KW-0732">Signal</keyword>
<feature type="compositionally biased region" description="Acidic residues" evidence="1">
    <location>
        <begin position="48"/>
        <end position="64"/>
    </location>
</feature>
<dbReference type="EMBL" id="CH479191">
    <property type="protein sequence ID" value="EDW26245.1"/>
    <property type="molecule type" value="Genomic_DNA"/>
</dbReference>
<proteinExistence type="predicted"/>
<keyword evidence="4" id="KW-1185">Reference proteome</keyword>
<dbReference type="HOGENOM" id="CLU_1679795_0_0_1"/>
<name>B4GUG2_DROPE</name>
<evidence type="ECO:0000313" key="4">
    <source>
        <dbReference type="Proteomes" id="UP000008744"/>
    </source>
</evidence>
<organism evidence="4">
    <name type="scientific">Drosophila persimilis</name>
    <name type="common">Fruit fly</name>
    <dbReference type="NCBI Taxonomy" id="7234"/>
    <lineage>
        <taxon>Eukaryota</taxon>
        <taxon>Metazoa</taxon>
        <taxon>Ecdysozoa</taxon>
        <taxon>Arthropoda</taxon>
        <taxon>Hexapoda</taxon>
        <taxon>Insecta</taxon>
        <taxon>Pterygota</taxon>
        <taxon>Neoptera</taxon>
        <taxon>Endopterygota</taxon>
        <taxon>Diptera</taxon>
        <taxon>Brachycera</taxon>
        <taxon>Muscomorpha</taxon>
        <taxon>Ephydroidea</taxon>
        <taxon>Drosophilidae</taxon>
        <taxon>Drosophila</taxon>
        <taxon>Sophophora</taxon>
    </lineage>
</organism>
<dbReference type="PhylomeDB" id="B4GUG2"/>
<feature type="signal peptide" evidence="2">
    <location>
        <begin position="1"/>
        <end position="20"/>
    </location>
</feature>
<dbReference type="KEGG" id="dpe:6596994"/>
<feature type="region of interest" description="Disordered" evidence="1">
    <location>
        <begin position="47"/>
        <end position="107"/>
    </location>
</feature>
<dbReference type="Proteomes" id="UP000008744">
    <property type="component" value="Unassembled WGS sequence"/>
</dbReference>